<dbReference type="EMBL" id="LC604720">
    <property type="protein sequence ID" value="BCS90311.1"/>
    <property type="molecule type" value="Viral_cRNA"/>
</dbReference>
<dbReference type="KEGG" id="vg:80554656"/>
<dbReference type="RefSeq" id="YP_010840936.1">
    <property type="nucleotide sequence ID" value="NC_079130.1"/>
</dbReference>
<reference evidence="1" key="1">
    <citation type="submission" date="2021-02" db="EMBL/GenBank/DDBJ databases">
        <title>High-throughput sequencing identified novel Varicosavirus, Emaravirus and Deltapartitivirus from Vitis coignetiae.</title>
        <authorList>
            <person name="Nabeshima T."/>
            <person name="Abe J."/>
        </authorList>
    </citation>
    <scope>NUCLEOTIDE SEQUENCE</scope>
    <source>
        <strain evidence="1">H1</strain>
    </source>
</reference>
<proteinExistence type="predicted"/>
<accession>A0A830ZZU5</accession>
<sequence length="334" mass="36907">MKTTFKFQSNFQTQEGGMATFLSRSNSARPSRTITNDGQNPIAFTGVSRRIDGGPEGGLTRPLDPEERYVLDTFAPRSAPRKNMIYSRRWLRYPRGAEGEINLGEVGLKDRFLRLQWGSNGSIVGPEIHVIYLPHLPSSVYRENSMEISLIFIGDGEDTGKLLSKAIFPSPQHMHVIFHPGHSFSLTKGSKFPWMIKLDTTADIRDDYMIADIVIQFRGYNTPLSTFSDRSGATLIALVPSSEFPTGITLTRPRGDKDWIVGGIHYGINGKKDVKEIALIQEAGIDIEGLQVLGKLKGAILSVGKLIGNKEGEGMTDQIHKDVRALIMGMLSST</sequence>
<organism evidence="1">
    <name type="scientific">Vitis varicosavirus</name>
    <dbReference type="NCBI Taxonomy" id="2812030"/>
    <lineage>
        <taxon>Viruses</taxon>
        <taxon>Riboviria</taxon>
        <taxon>Orthornavirae</taxon>
        <taxon>Negarnaviricota</taxon>
        <taxon>Haploviricotina</taxon>
        <taxon>Monjiviricetes</taxon>
        <taxon>Mononegavirales</taxon>
        <taxon>Rhabdoviridae</taxon>
        <taxon>Betarhabdovirinae</taxon>
        <taxon>Varicosavirus</taxon>
        <taxon>Varicosavirus vitis</taxon>
    </lineage>
</organism>
<evidence type="ECO:0000313" key="1">
    <source>
        <dbReference type="EMBL" id="BCS90311.1"/>
    </source>
</evidence>
<dbReference type="GeneID" id="80554656"/>
<name>A0A830ZZU5_9RHAB</name>
<protein>
    <submittedName>
        <fullName evidence="1">Protein 3</fullName>
    </submittedName>
</protein>